<protein>
    <submittedName>
        <fullName evidence="3">Uncharacterized protein</fullName>
    </submittedName>
</protein>
<evidence type="ECO:0000313" key="3">
    <source>
        <dbReference type="WBParaSite" id="nRc.2.0.1.t13390-RA"/>
    </source>
</evidence>
<dbReference type="WBParaSite" id="nRc.2.0.1.t13390-RA">
    <property type="protein sequence ID" value="nRc.2.0.1.t13390-RA"/>
    <property type="gene ID" value="nRc.2.0.1.g13390"/>
</dbReference>
<dbReference type="Proteomes" id="UP000887565">
    <property type="component" value="Unplaced"/>
</dbReference>
<dbReference type="AlphaFoldDB" id="A0A915IH25"/>
<name>A0A915IH25_ROMCU</name>
<sequence length="87" mass="9805">MHQVYSTGFYEQVCQRSFCCSLPKLTNYISPLHRKAKIQKRLEALKNLQKLVFKVLLPPTPLMDMEQTTSSSASLPPTAMLLPPTAP</sequence>
<accession>A0A915IH25</accession>
<feature type="region of interest" description="Disordered" evidence="1">
    <location>
        <begin position="65"/>
        <end position="87"/>
    </location>
</feature>
<keyword evidence="2" id="KW-1185">Reference proteome</keyword>
<evidence type="ECO:0000313" key="2">
    <source>
        <dbReference type="Proteomes" id="UP000887565"/>
    </source>
</evidence>
<proteinExistence type="predicted"/>
<organism evidence="2 3">
    <name type="scientific">Romanomermis culicivorax</name>
    <name type="common">Nematode worm</name>
    <dbReference type="NCBI Taxonomy" id="13658"/>
    <lineage>
        <taxon>Eukaryota</taxon>
        <taxon>Metazoa</taxon>
        <taxon>Ecdysozoa</taxon>
        <taxon>Nematoda</taxon>
        <taxon>Enoplea</taxon>
        <taxon>Dorylaimia</taxon>
        <taxon>Mermithida</taxon>
        <taxon>Mermithoidea</taxon>
        <taxon>Mermithidae</taxon>
        <taxon>Romanomermis</taxon>
    </lineage>
</organism>
<reference evidence="3" key="1">
    <citation type="submission" date="2022-11" db="UniProtKB">
        <authorList>
            <consortium name="WormBaseParasite"/>
        </authorList>
    </citation>
    <scope>IDENTIFICATION</scope>
</reference>
<feature type="compositionally biased region" description="Low complexity" evidence="1">
    <location>
        <begin position="68"/>
        <end position="87"/>
    </location>
</feature>
<evidence type="ECO:0000256" key="1">
    <source>
        <dbReference type="SAM" id="MobiDB-lite"/>
    </source>
</evidence>